<reference evidence="2 3" key="1">
    <citation type="submission" date="2020-08" db="EMBL/GenBank/DDBJ databases">
        <title>Croceimicrobium hydrocarbonivorans gen. nov., sp. nov., a novel marine bacterium isolated from a bacterial consortium that degrades polyethylene terephthalate.</title>
        <authorList>
            <person name="Liu R."/>
        </authorList>
    </citation>
    <scope>NUCLEOTIDE SEQUENCE [LARGE SCALE GENOMIC DNA]</scope>
    <source>
        <strain evidence="2 3">A20-9</strain>
    </source>
</reference>
<dbReference type="Proteomes" id="UP000516305">
    <property type="component" value="Chromosome"/>
</dbReference>
<dbReference type="EMBL" id="CP060139">
    <property type="protein sequence ID" value="QNR22661.1"/>
    <property type="molecule type" value="Genomic_DNA"/>
</dbReference>
<feature type="transmembrane region" description="Helical" evidence="1">
    <location>
        <begin position="94"/>
        <end position="117"/>
    </location>
</feature>
<accession>A0A7H0VAB3</accession>
<dbReference type="KEGG" id="chyd:H4K34_09720"/>
<keyword evidence="3" id="KW-1185">Reference proteome</keyword>
<feature type="transmembrane region" description="Helical" evidence="1">
    <location>
        <begin position="61"/>
        <end position="82"/>
    </location>
</feature>
<sequence>MFNFEIDEVNTELAQVEELDQYLDQNENVSFAELQATNSALVANVSDQAMISPAMAKRHRVLGIPSWIWGCVFGVAGVAIVYFVSENKDETKEALWGCVGASVVGIILYFAVFAAAATSAASTI</sequence>
<proteinExistence type="predicted"/>
<organism evidence="2 3">
    <name type="scientific">Croceimicrobium hydrocarbonivorans</name>
    <dbReference type="NCBI Taxonomy" id="2761580"/>
    <lineage>
        <taxon>Bacteria</taxon>
        <taxon>Pseudomonadati</taxon>
        <taxon>Bacteroidota</taxon>
        <taxon>Flavobacteriia</taxon>
        <taxon>Flavobacteriales</taxon>
        <taxon>Owenweeksiaceae</taxon>
        <taxon>Croceimicrobium</taxon>
    </lineage>
</organism>
<protein>
    <submittedName>
        <fullName evidence="2">Uncharacterized protein</fullName>
    </submittedName>
</protein>
<dbReference type="AlphaFoldDB" id="A0A7H0VAB3"/>
<dbReference type="RefSeq" id="WP_210757228.1">
    <property type="nucleotide sequence ID" value="NZ_CP060139.1"/>
</dbReference>
<evidence type="ECO:0000256" key="1">
    <source>
        <dbReference type="SAM" id="Phobius"/>
    </source>
</evidence>
<evidence type="ECO:0000313" key="2">
    <source>
        <dbReference type="EMBL" id="QNR22661.1"/>
    </source>
</evidence>
<name>A0A7H0VAB3_9FLAO</name>
<gene>
    <name evidence="2" type="ORF">H4K34_09720</name>
</gene>
<evidence type="ECO:0000313" key="3">
    <source>
        <dbReference type="Proteomes" id="UP000516305"/>
    </source>
</evidence>
<keyword evidence="1" id="KW-0472">Membrane</keyword>
<keyword evidence="1" id="KW-0812">Transmembrane</keyword>
<keyword evidence="1" id="KW-1133">Transmembrane helix</keyword>